<dbReference type="OrthoDB" id="71624at2759"/>
<evidence type="ECO:0000313" key="2">
    <source>
        <dbReference type="EMBL" id="CCI44749.1"/>
    </source>
</evidence>
<evidence type="ECO:0000313" key="3">
    <source>
        <dbReference type="Proteomes" id="UP000053237"/>
    </source>
</evidence>
<evidence type="ECO:0000256" key="1">
    <source>
        <dbReference type="SAM" id="MobiDB-lite"/>
    </source>
</evidence>
<feature type="region of interest" description="Disordered" evidence="1">
    <location>
        <begin position="48"/>
        <end position="68"/>
    </location>
</feature>
<feature type="region of interest" description="Disordered" evidence="1">
    <location>
        <begin position="594"/>
        <end position="622"/>
    </location>
</feature>
<dbReference type="InParanoid" id="A0A024GDY6"/>
<evidence type="ECO:0008006" key="4">
    <source>
        <dbReference type="Google" id="ProtNLM"/>
    </source>
</evidence>
<dbReference type="SUPFAM" id="SSF50729">
    <property type="entry name" value="PH domain-like"/>
    <property type="match status" value="1"/>
</dbReference>
<protein>
    <recommendedName>
        <fullName evidence="4">PH domain-containing protein</fullName>
    </recommendedName>
</protein>
<dbReference type="AlphaFoldDB" id="A0A024GDY6"/>
<dbReference type="Gene3D" id="2.30.29.30">
    <property type="entry name" value="Pleckstrin-homology domain (PH domain)/Phosphotyrosine-binding domain (PTB)"/>
    <property type="match status" value="2"/>
</dbReference>
<name>A0A024GDY6_9STRA</name>
<feature type="region of interest" description="Disordered" evidence="1">
    <location>
        <begin position="314"/>
        <end position="337"/>
    </location>
</feature>
<reference evidence="2 3" key="1">
    <citation type="submission" date="2012-05" db="EMBL/GenBank/DDBJ databases">
        <title>Recombination and specialization in a pathogen metapopulation.</title>
        <authorList>
            <person name="Gardiner A."/>
            <person name="Kemen E."/>
            <person name="Schultz-Larsen T."/>
            <person name="MacLean D."/>
            <person name="Van Oosterhout C."/>
            <person name="Jones J.D.G."/>
        </authorList>
    </citation>
    <scope>NUCLEOTIDE SEQUENCE [LARGE SCALE GENOMIC DNA]</scope>
    <source>
        <strain evidence="2 3">Ac Nc2</strain>
    </source>
</reference>
<dbReference type="InterPro" id="IPR011993">
    <property type="entry name" value="PH-like_dom_sf"/>
</dbReference>
<dbReference type="EMBL" id="CAIX01000078">
    <property type="protein sequence ID" value="CCI44749.1"/>
    <property type="molecule type" value="Genomic_DNA"/>
</dbReference>
<keyword evidence="3" id="KW-1185">Reference proteome</keyword>
<proteinExistence type="predicted"/>
<dbReference type="Proteomes" id="UP000053237">
    <property type="component" value="Unassembled WGS sequence"/>
</dbReference>
<comment type="caution">
    <text evidence="2">The sequence shown here is derived from an EMBL/GenBank/DDBJ whole genome shotgun (WGS) entry which is preliminary data.</text>
</comment>
<sequence length="622" mass="70922">MSTHYKDSHVSDLTAKSQSPILDEPILSRRRQYRQRIASKLQMKSNCKSPLRLNRSHGQVGSDTSSSGFRQLSRDLISVLSKPKSAFPSPRHKHTLWSTTRNPLTHEQEAISAIQNDASIGAISVRSKRGLSSRHVSGIGPWRDSFNGDIQDELITPVSPLLSHTISTQSCYSVSFIGDLSPDARTICSIEPSHKRIAQLYIRQYIRQFQFAIYSTKWAPYFLQIIHNSQKLRPYYWNEAISLQFAVLAYVQREVLDRSSTRQRERQHIHKQMVNYQLAIQCISGIRVLKYGRKGRPHVTQLFLTSGGHGLKWMSKRGPKEARGNDNTTKHIRGRKKRKQISFSSIRSIETTGTTQILARALQKGTLESQDVACTLSIIAKHRTLDIATNTTEEREWLLKSIAFLMEWSQMHTEQAAKQVESNIIQRMSTVPVWKHGRKGKAHKTKLFVNRFGEISWLGRSNEIVRINEIEAIRLGSSTDVFARSIATRRFLSHADINPSRCFSLITNSRTLDLETQSEAVRDWFVVAFRYLIDKVQEKTMEVKLERAEKQARIFQQLSVAHQKLASHSALLARNMRLERSKDDNGVHMKSLACSRQQRPCSPKPTYSEPSITKTNLGGIAA</sequence>
<gene>
    <name evidence="2" type="ORF">BN9_055730</name>
</gene>
<accession>A0A024GDY6</accession>
<organism evidence="2 3">
    <name type="scientific">Albugo candida</name>
    <dbReference type="NCBI Taxonomy" id="65357"/>
    <lineage>
        <taxon>Eukaryota</taxon>
        <taxon>Sar</taxon>
        <taxon>Stramenopiles</taxon>
        <taxon>Oomycota</taxon>
        <taxon>Peronosporomycetes</taxon>
        <taxon>Albuginales</taxon>
        <taxon>Albuginaceae</taxon>
        <taxon>Albugo</taxon>
    </lineage>
</organism>
<feature type="compositionally biased region" description="Polar residues" evidence="1">
    <location>
        <begin position="56"/>
        <end position="68"/>
    </location>
</feature>